<comment type="caution">
    <text evidence="1">The sequence shown here is derived from an EMBL/GenBank/DDBJ whole genome shotgun (WGS) entry which is preliminary data.</text>
</comment>
<organism evidence="1 2">
    <name type="scientific">Mucor velutinosus</name>
    <dbReference type="NCBI Taxonomy" id="708070"/>
    <lineage>
        <taxon>Eukaryota</taxon>
        <taxon>Fungi</taxon>
        <taxon>Fungi incertae sedis</taxon>
        <taxon>Mucoromycota</taxon>
        <taxon>Mucoromycotina</taxon>
        <taxon>Mucoromycetes</taxon>
        <taxon>Mucorales</taxon>
        <taxon>Mucorineae</taxon>
        <taxon>Mucoraceae</taxon>
        <taxon>Mucor</taxon>
    </lineage>
</organism>
<name>A0AAN7D9Q4_9FUNG</name>
<evidence type="ECO:0000313" key="2">
    <source>
        <dbReference type="Proteomes" id="UP001304243"/>
    </source>
</evidence>
<dbReference type="GeneID" id="89949044"/>
<dbReference type="RefSeq" id="XP_064680029.1">
    <property type="nucleotide sequence ID" value="XM_064824652.1"/>
</dbReference>
<dbReference type="AlphaFoldDB" id="A0AAN7D9Q4"/>
<sequence length="61" mass="6963">MDPSSGSAYVDRAEKEQAVHSFYSHLYTPETVNDNEIQFFANMIPLRSFYSGWSLSVSKPE</sequence>
<accession>A0AAN7D9Q4</accession>
<protein>
    <submittedName>
        <fullName evidence="1">Uncharacterized protein</fullName>
    </submittedName>
</protein>
<evidence type="ECO:0000313" key="1">
    <source>
        <dbReference type="EMBL" id="KAK4513363.1"/>
    </source>
</evidence>
<dbReference type="EMBL" id="JASEJX010000016">
    <property type="protein sequence ID" value="KAK4513363.1"/>
    <property type="molecule type" value="Genomic_DNA"/>
</dbReference>
<keyword evidence="2" id="KW-1185">Reference proteome</keyword>
<dbReference type="Proteomes" id="UP001304243">
    <property type="component" value="Unassembled WGS sequence"/>
</dbReference>
<proteinExistence type="predicted"/>
<gene>
    <name evidence="1" type="ORF">ATC70_005358</name>
</gene>
<reference evidence="1 2" key="1">
    <citation type="submission" date="2022-11" db="EMBL/GenBank/DDBJ databases">
        <title>Mucor velutinosus strain NIH1002 WGS.</title>
        <authorList>
            <person name="Subramanian P."/>
            <person name="Mullikin J.C."/>
            <person name="Segre J.A."/>
            <person name="Zelazny A.M."/>
        </authorList>
    </citation>
    <scope>NUCLEOTIDE SEQUENCE [LARGE SCALE GENOMIC DNA]</scope>
    <source>
        <strain evidence="1 2">NIH1002</strain>
    </source>
</reference>